<sequence length="262" mass="28681">MKILFIGDIVGRPGRNACKKLISGIVKEHAVDFVVANGENLAAGNGMTFATYEEMIDAGIDYFTSGNHIWDNKNIIEYLDDSTTHVLRPANYPQEVPGRGVAIIEKNNKKLLLINVQGRIFVPANLDDPFTLTKKIAEENPDLPILVDFHAEATSEKIAFARYLDGNVAAIVGTHTHVQTADETIFPAGSGYITDVGMVGPIDSVLGVEKEIIIERFLTQLPVSHKVASGEVNFSGVLIEIDPEKKICTKISRINKIINLNE</sequence>
<name>A0A2M6YCP9_9BACT</name>
<dbReference type="InterPro" id="IPR005235">
    <property type="entry name" value="YmdB-like"/>
</dbReference>
<dbReference type="AlphaFoldDB" id="A0A2M6YCP9"/>
<dbReference type="InterPro" id="IPR029052">
    <property type="entry name" value="Metallo-depent_PP-like"/>
</dbReference>
<keyword evidence="2" id="KW-0479">Metal-binding</keyword>
<gene>
    <name evidence="3" type="ORF">COT12_01105</name>
</gene>
<reference evidence="4" key="1">
    <citation type="submission" date="2017-09" db="EMBL/GenBank/DDBJ databases">
        <title>Depth-based differentiation of microbial function through sediment-hosted aquifers and enrichment of novel symbionts in the deep terrestrial subsurface.</title>
        <authorList>
            <person name="Probst A.J."/>
            <person name="Ladd B."/>
            <person name="Jarett J.K."/>
            <person name="Geller-Mcgrath D.E."/>
            <person name="Sieber C.M.K."/>
            <person name="Emerson J.B."/>
            <person name="Anantharaman K."/>
            <person name="Thomas B.C."/>
            <person name="Malmstrom R."/>
            <person name="Stieglmeier M."/>
            <person name="Klingl A."/>
            <person name="Woyke T."/>
            <person name="Ryan C.M."/>
            <person name="Banfield J.F."/>
        </authorList>
    </citation>
    <scope>NUCLEOTIDE SEQUENCE [LARGE SCALE GENOMIC DNA]</scope>
</reference>
<dbReference type="NCBIfam" id="TIGR00282">
    <property type="entry name" value="TIGR00282 family metallophosphoesterase"/>
    <property type="match status" value="1"/>
</dbReference>
<feature type="binding site" evidence="2">
    <location>
        <position position="177"/>
    </location>
    <ligand>
        <name>Fe cation</name>
        <dbReference type="ChEBI" id="CHEBI:24875"/>
        <label>1</label>
    </ligand>
</feature>
<feature type="binding site" evidence="2">
    <location>
        <position position="40"/>
    </location>
    <ligand>
        <name>Fe cation</name>
        <dbReference type="ChEBI" id="CHEBI:24875"/>
        <label>1</label>
    </ligand>
</feature>
<comment type="caution">
    <text evidence="3">The sequence shown here is derived from an EMBL/GenBank/DDBJ whole genome shotgun (WGS) entry which is preliminary data.</text>
</comment>
<dbReference type="EMBL" id="PEXI01000037">
    <property type="protein sequence ID" value="PIU24434.1"/>
    <property type="molecule type" value="Genomic_DNA"/>
</dbReference>
<dbReference type="SUPFAM" id="SSF56300">
    <property type="entry name" value="Metallo-dependent phosphatases"/>
    <property type="match status" value="1"/>
</dbReference>
<organism evidence="3 4">
    <name type="scientific">Candidatus Berkelbacteria bacterium CG08_land_8_20_14_0_20_39_8</name>
    <dbReference type="NCBI Taxonomy" id="1974511"/>
    <lineage>
        <taxon>Bacteria</taxon>
        <taxon>Candidatus Berkelbacteria</taxon>
    </lineage>
</organism>
<dbReference type="Pfam" id="PF13277">
    <property type="entry name" value="YmdB"/>
    <property type="match status" value="1"/>
</dbReference>
<dbReference type="Proteomes" id="UP000229896">
    <property type="component" value="Unassembled WGS sequence"/>
</dbReference>
<protein>
    <submittedName>
        <fullName evidence="3">TIGR00282 family metallophosphoesterase</fullName>
    </submittedName>
</protein>
<dbReference type="PANTHER" id="PTHR36303">
    <property type="entry name" value="2',3'-CYCLIC-NUCLEOTIDE 2'-PHOSPHODIESTERASE"/>
    <property type="match status" value="1"/>
</dbReference>
<proteinExistence type="predicted"/>
<evidence type="ECO:0000313" key="3">
    <source>
        <dbReference type="EMBL" id="PIU24434.1"/>
    </source>
</evidence>
<dbReference type="PIRSF" id="PIRSF004789">
    <property type="entry name" value="DR1281"/>
    <property type="match status" value="1"/>
</dbReference>
<accession>A0A2M6YCP9</accession>
<feature type="binding site" evidence="2">
    <location>
        <position position="150"/>
    </location>
    <ligand>
        <name>Fe cation</name>
        <dbReference type="ChEBI" id="CHEBI:24875"/>
        <label>2</label>
    </ligand>
</feature>
<dbReference type="PANTHER" id="PTHR36303:SF1">
    <property type="entry name" value="2',3'-CYCLIC-NUCLEOTIDE 2'-PHOSPHODIESTERASE"/>
    <property type="match status" value="1"/>
</dbReference>
<dbReference type="GO" id="GO:0004113">
    <property type="term" value="F:2',3'-cyclic-nucleotide 3'-phosphodiesterase activity"/>
    <property type="evidence" value="ECO:0007669"/>
    <property type="project" value="TreeGrafter"/>
</dbReference>
<dbReference type="CDD" id="cd07382">
    <property type="entry name" value="MPP_DR1281"/>
    <property type="match status" value="1"/>
</dbReference>
<dbReference type="GO" id="GO:0046872">
    <property type="term" value="F:metal ion binding"/>
    <property type="evidence" value="ECO:0007669"/>
    <property type="project" value="UniProtKB-KW"/>
</dbReference>
<feature type="binding site" evidence="2">
    <location>
        <position position="67"/>
    </location>
    <ligand>
        <name>Fe cation</name>
        <dbReference type="ChEBI" id="CHEBI:24875"/>
        <label>2</label>
    </ligand>
</feature>
<evidence type="ECO:0000256" key="1">
    <source>
        <dbReference type="PIRSR" id="PIRSR004789-50"/>
    </source>
</evidence>
<dbReference type="Gene3D" id="3.60.21.10">
    <property type="match status" value="1"/>
</dbReference>
<feature type="binding site" evidence="2">
    <location>
        <position position="175"/>
    </location>
    <ligand>
        <name>Fe cation</name>
        <dbReference type="ChEBI" id="CHEBI:24875"/>
        <label>2</label>
    </ligand>
</feature>
<evidence type="ECO:0000313" key="4">
    <source>
        <dbReference type="Proteomes" id="UP000229896"/>
    </source>
</evidence>
<feature type="binding site" evidence="2">
    <location>
        <position position="39"/>
    </location>
    <ligand>
        <name>Fe cation</name>
        <dbReference type="ChEBI" id="CHEBI:24875"/>
        <label>1</label>
    </ligand>
</feature>
<feature type="binding site" evidence="2">
    <location>
        <position position="39"/>
    </location>
    <ligand>
        <name>Fe cation</name>
        <dbReference type="ChEBI" id="CHEBI:24875"/>
        <label>2</label>
    </ligand>
</feature>
<feature type="binding site" evidence="2">
    <location>
        <position position="8"/>
    </location>
    <ligand>
        <name>Fe cation</name>
        <dbReference type="ChEBI" id="CHEBI:24875"/>
        <label>1</label>
    </ligand>
</feature>
<evidence type="ECO:0000256" key="2">
    <source>
        <dbReference type="PIRSR" id="PIRSR004789-51"/>
    </source>
</evidence>
<feature type="active site" description="Proton donor" evidence="1">
    <location>
        <position position="68"/>
    </location>
</feature>